<dbReference type="Proteomes" id="UP000664859">
    <property type="component" value="Unassembled WGS sequence"/>
</dbReference>
<evidence type="ECO:0000313" key="12">
    <source>
        <dbReference type="EMBL" id="KAG5180713.1"/>
    </source>
</evidence>
<keyword evidence="13" id="KW-1185">Reference proteome</keyword>
<dbReference type="Pfam" id="PF00069">
    <property type="entry name" value="Pkinase"/>
    <property type="match status" value="1"/>
</dbReference>
<feature type="non-terminal residue" evidence="12">
    <location>
        <position position="129"/>
    </location>
</feature>
<dbReference type="AlphaFoldDB" id="A0A836CD42"/>
<name>A0A836CD42_9STRA</name>
<comment type="caution">
    <text evidence="12">The sequence shown here is derived from an EMBL/GenBank/DDBJ whole genome shotgun (WGS) entry which is preliminary data.</text>
</comment>
<feature type="domain" description="Protein kinase" evidence="11">
    <location>
        <begin position="5"/>
        <end position="129"/>
    </location>
</feature>
<keyword evidence="3 12" id="KW-0418">Kinase</keyword>
<evidence type="ECO:0000256" key="4">
    <source>
        <dbReference type="ARBA" id="ARBA00022840"/>
    </source>
</evidence>
<sequence>LPANVPQVAKLGSGASGSVFKAVDVDTLQLVAVKLIHFNSRDMKSARLIRREVAALSSQSAPMLLQTFGAGMTPCPYISHFYGVKYDKTRMQASIAMEYACCGSLEAWSKDGLPVPEPWIAHIAYSVLQ</sequence>
<reference evidence="12" key="1">
    <citation type="submission" date="2021-02" db="EMBL/GenBank/DDBJ databases">
        <title>First Annotated Genome of the Yellow-green Alga Tribonema minus.</title>
        <authorList>
            <person name="Mahan K.M."/>
        </authorList>
    </citation>
    <scope>NUCLEOTIDE SEQUENCE</scope>
    <source>
        <strain evidence="12">UTEX B ZZ1240</strain>
    </source>
</reference>
<feature type="binding site" evidence="10">
    <location>
        <position position="34"/>
    </location>
    <ligand>
        <name>ATP</name>
        <dbReference type="ChEBI" id="CHEBI:30616"/>
    </ligand>
</feature>
<comment type="similarity">
    <text evidence="5">Belongs to the protein kinase superfamily. STE Ser/Thr protein kinase family. MAP kinase kinase subfamily.</text>
</comment>
<dbReference type="InterPro" id="IPR000719">
    <property type="entry name" value="Prot_kinase_dom"/>
</dbReference>
<dbReference type="OrthoDB" id="693357at2759"/>
<accession>A0A836CD42</accession>
<dbReference type="Gene3D" id="1.10.510.10">
    <property type="entry name" value="Transferase(Phosphotransferase) domain 1"/>
    <property type="match status" value="1"/>
</dbReference>
<dbReference type="PROSITE" id="PS00107">
    <property type="entry name" value="PROTEIN_KINASE_ATP"/>
    <property type="match status" value="1"/>
</dbReference>
<comment type="catalytic activity">
    <reaction evidence="7">
        <text>L-seryl-[protein] + ATP = O-phospho-L-seryl-[protein] + ADP + H(+)</text>
        <dbReference type="Rhea" id="RHEA:17989"/>
        <dbReference type="Rhea" id="RHEA-COMP:9863"/>
        <dbReference type="Rhea" id="RHEA-COMP:11604"/>
        <dbReference type="ChEBI" id="CHEBI:15378"/>
        <dbReference type="ChEBI" id="CHEBI:29999"/>
        <dbReference type="ChEBI" id="CHEBI:30616"/>
        <dbReference type="ChEBI" id="CHEBI:83421"/>
        <dbReference type="ChEBI" id="CHEBI:456216"/>
        <dbReference type="EC" id="2.7.12.2"/>
    </reaction>
</comment>
<evidence type="ECO:0000256" key="5">
    <source>
        <dbReference type="ARBA" id="ARBA00038035"/>
    </source>
</evidence>
<dbReference type="PANTHER" id="PTHR48013:SF9">
    <property type="entry name" value="DUAL SPECIFICITY MITOGEN-ACTIVATED PROTEIN KINASE KINASE 5"/>
    <property type="match status" value="1"/>
</dbReference>
<dbReference type="PANTHER" id="PTHR48013">
    <property type="entry name" value="DUAL SPECIFICITY MITOGEN-ACTIVATED PROTEIN KINASE KINASE 5-RELATED"/>
    <property type="match status" value="1"/>
</dbReference>
<dbReference type="GO" id="GO:0004708">
    <property type="term" value="F:MAP kinase kinase activity"/>
    <property type="evidence" value="ECO:0007669"/>
    <property type="project" value="UniProtKB-EC"/>
</dbReference>
<proteinExistence type="inferred from homology"/>
<evidence type="ECO:0000313" key="13">
    <source>
        <dbReference type="Proteomes" id="UP000664859"/>
    </source>
</evidence>
<evidence type="ECO:0000256" key="1">
    <source>
        <dbReference type="ARBA" id="ARBA00022679"/>
    </source>
</evidence>
<evidence type="ECO:0000256" key="8">
    <source>
        <dbReference type="ARBA" id="ARBA00049299"/>
    </source>
</evidence>
<dbReference type="GO" id="GO:0005524">
    <property type="term" value="F:ATP binding"/>
    <property type="evidence" value="ECO:0007669"/>
    <property type="project" value="UniProtKB-UniRule"/>
</dbReference>
<organism evidence="12 13">
    <name type="scientific">Tribonema minus</name>
    <dbReference type="NCBI Taxonomy" id="303371"/>
    <lineage>
        <taxon>Eukaryota</taxon>
        <taxon>Sar</taxon>
        <taxon>Stramenopiles</taxon>
        <taxon>Ochrophyta</taxon>
        <taxon>PX clade</taxon>
        <taxon>Xanthophyceae</taxon>
        <taxon>Tribonematales</taxon>
        <taxon>Tribonemataceae</taxon>
        <taxon>Tribonema</taxon>
    </lineage>
</organism>
<comment type="catalytic activity">
    <reaction evidence="8">
        <text>L-threonyl-[protein] + ATP = O-phospho-L-threonyl-[protein] + ADP + H(+)</text>
        <dbReference type="Rhea" id="RHEA:46608"/>
        <dbReference type="Rhea" id="RHEA-COMP:11060"/>
        <dbReference type="Rhea" id="RHEA-COMP:11605"/>
        <dbReference type="ChEBI" id="CHEBI:15378"/>
        <dbReference type="ChEBI" id="CHEBI:30013"/>
        <dbReference type="ChEBI" id="CHEBI:30616"/>
        <dbReference type="ChEBI" id="CHEBI:61977"/>
        <dbReference type="ChEBI" id="CHEBI:456216"/>
        <dbReference type="EC" id="2.7.12.2"/>
    </reaction>
</comment>
<keyword evidence="2 10" id="KW-0547">Nucleotide-binding</keyword>
<keyword evidence="4 10" id="KW-0067">ATP-binding</keyword>
<keyword evidence="1" id="KW-0808">Transferase</keyword>
<dbReference type="InterPro" id="IPR017441">
    <property type="entry name" value="Protein_kinase_ATP_BS"/>
</dbReference>
<evidence type="ECO:0000256" key="3">
    <source>
        <dbReference type="ARBA" id="ARBA00022777"/>
    </source>
</evidence>
<evidence type="ECO:0000256" key="9">
    <source>
        <dbReference type="ARBA" id="ARBA00051693"/>
    </source>
</evidence>
<evidence type="ECO:0000256" key="2">
    <source>
        <dbReference type="ARBA" id="ARBA00022741"/>
    </source>
</evidence>
<evidence type="ECO:0000256" key="7">
    <source>
        <dbReference type="ARBA" id="ARBA00049014"/>
    </source>
</evidence>
<dbReference type="EC" id="2.7.12.2" evidence="6"/>
<dbReference type="EMBL" id="JAFCMP010000368">
    <property type="protein sequence ID" value="KAG5180713.1"/>
    <property type="molecule type" value="Genomic_DNA"/>
</dbReference>
<evidence type="ECO:0000256" key="6">
    <source>
        <dbReference type="ARBA" id="ARBA00038999"/>
    </source>
</evidence>
<protein>
    <recommendedName>
        <fullName evidence="6">mitogen-activated protein kinase kinase</fullName>
        <ecNumber evidence="6">2.7.12.2</ecNumber>
    </recommendedName>
</protein>
<evidence type="ECO:0000256" key="10">
    <source>
        <dbReference type="PROSITE-ProRule" id="PRU10141"/>
    </source>
</evidence>
<evidence type="ECO:0000259" key="11">
    <source>
        <dbReference type="PROSITE" id="PS50011"/>
    </source>
</evidence>
<dbReference type="PROSITE" id="PS50011">
    <property type="entry name" value="PROTEIN_KINASE_DOM"/>
    <property type="match status" value="1"/>
</dbReference>
<feature type="non-terminal residue" evidence="12">
    <location>
        <position position="1"/>
    </location>
</feature>
<gene>
    <name evidence="12" type="ORF">JKP88DRAFT_155496</name>
</gene>
<comment type="catalytic activity">
    <reaction evidence="9">
        <text>L-tyrosyl-[protein] + ATP = O-phospho-L-tyrosyl-[protein] + ADP + H(+)</text>
        <dbReference type="Rhea" id="RHEA:10596"/>
        <dbReference type="Rhea" id="RHEA-COMP:10136"/>
        <dbReference type="Rhea" id="RHEA-COMP:20101"/>
        <dbReference type="ChEBI" id="CHEBI:15378"/>
        <dbReference type="ChEBI" id="CHEBI:30616"/>
        <dbReference type="ChEBI" id="CHEBI:46858"/>
        <dbReference type="ChEBI" id="CHEBI:61978"/>
        <dbReference type="ChEBI" id="CHEBI:456216"/>
        <dbReference type="EC" id="2.7.12.2"/>
    </reaction>
</comment>
<dbReference type="SUPFAM" id="SSF56112">
    <property type="entry name" value="Protein kinase-like (PK-like)"/>
    <property type="match status" value="1"/>
</dbReference>
<dbReference type="InterPro" id="IPR011009">
    <property type="entry name" value="Kinase-like_dom_sf"/>
</dbReference>